<dbReference type="EMBL" id="LUEZ02000071">
    <property type="protein sequence ID" value="RDB20123.1"/>
    <property type="molecule type" value="Genomic_DNA"/>
</dbReference>
<accession>A0A369JK80</accession>
<dbReference type="Proteomes" id="UP000076154">
    <property type="component" value="Unassembled WGS sequence"/>
</dbReference>
<comment type="caution">
    <text evidence="2">The sequence shown here is derived from an EMBL/GenBank/DDBJ whole genome shotgun (WGS) entry which is preliminary data.</text>
</comment>
<organism evidence="2 3">
    <name type="scientific">Hypsizygus marmoreus</name>
    <name type="common">White beech mushroom</name>
    <name type="synonym">Agaricus marmoreus</name>
    <dbReference type="NCBI Taxonomy" id="39966"/>
    <lineage>
        <taxon>Eukaryota</taxon>
        <taxon>Fungi</taxon>
        <taxon>Dikarya</taxon>
        <taxon>Basidiomycota</taxon>
        <taxon>Agaricomycotina</taxon>
        <taxon>Agaricomycetes</taxon>
        <taxon>Agaricomycetidae</taxon>
        <taxon>Agaricales</taxon>
        <taxon>Tricholomatineae</taxon>
        <taxon>Lyophyllaceae</taxon>
        <taxon>Hypsizygus</taxon>
    </lineage>
</organism>
<keyword evidence="3" id="KW-1185">Reference proteome</keyword>
<evidence type="ECO:0000256" key="1">
    <source>
        <dbReference type="SAM" id="SignalP"/>
    </source>
</evidence>
<evidence type="ECO:0000313" key="3">
    <source>
        <dbReference type="Proteomes" id="UP000076154"/>
    </source>
</evidence>
<dbReference type="InParanoid" id="A0A369JK80"/>
<name>A0A369JK80_HYPMA</name>
<proteinExistence type="predicted"/>
<protein>
    <submittedName>
        <fullName evidence="2">Uncharacterized protein</fullName>
    </submittedName>
</protein>
<feature type="signal peptide" evidence="1">
    <location>
        <begin position="1"/>
        <end position="20"/>
    </location>
</feature>
<evidence type="ECO:0000313" key="2">
    <source>
        <dbReference type="EMBL" id="RDB20123.1"/>
    </source>
</evidence>
<keyword evidence="1" id="KW-0732">Signal</keyword>
<feature type="chain" id="PRO_5016670629" evidence="1">
    <location>
        <begin position="21"/>
        <end position="243"/>
    </location>
</feature>
<dbReference type="AlphaFoldDB" id="A0A369JK80"/>
<reference evidence="2" key="1">
    <citation type="submission" date="2018-04" db="EMBL/GenBank/DDBJ databases">
        <title>Whole genome sequencing of Hypsizygus marmoreus.</title>
        <authorList>
            <person name="Choi I.-G."/>
            <person name="Min B."/>
            <person name="Kim J.-G."/>
            <person name="Kim S."/>
            <person name="Oh Y.-L."/>
            <person name="Kong W.-S."/>
            <person name="Park H."/>
            <person name="Jeong J."/>
            <person name="Song E.-S."/>
        </authorList>
    </citation>
    <scope>NUCLEOTIDE SEQUENCE [LARGE SCALE GENOMIC DNA]</scope>
    <source>
        <strain evidence="2">51987-8</strain>
    </source>
</reference>
<gene>
    <name evidence="2" type="ORF">Hypma_012769</name>
</gene>
<sequence>MAAAFLFATLLPWTIIIATAEYIPPQILLTRFASFWVRSAWISIVGALRAALSDIPVLQHRLIPGGNDSLTLAFLDLSWDDPYGPRHSGLWIVLSLKRQGWFWSLVTSMSTVIPRTNGTGFYHVLGSVLTQASFHNADFYPPHDSKRQTFGPHLLLDYLLRSMEAGVQLRVECVKETKRRKRKGRKGTKHVVHNLYLIGLGLETQRLGKLVQAPPLSTSVNDITMIFEITVDVMFFSFPLYGQ</sequence>